<reference evidence="5 7" key="3">
    <citation type="submission" date="2024-08" db="EMBL/GenBank/DDBJ databases">
        <authorList>
            <person name="Wei W."/>
        </authorList>
    </citation>
    <scope>NUCLEOTIDE SEQUENCE [LARGE SCALE GENOMIC DNA]</scope>
    <source>
        <strain evidence="5 7">XU2</strain>
    </source>
</reference>
<evidence type="ECO:0000313" key="6">
    <source>
        <dbReference type="Proteomes" id="UP000323866"/>
    </source>
</evidence>
<dbReference type="Proteomes" id="UP000323866">
    <property type="component" value="Unassembled WGS sequence"/>
</dbReference>
<accession>A0A5M8Q9X4</accession>
<organism evidence="4 6">
    <name type="scientific">Rufibacter glacialis</name>
    <dbReference type="NCBI Taxonomy" id="1259555"/>
    <lineage>
        <taxon>Bacteria</taxon>
        <taxon>Pseudomonadati</taxon>
        <taxon>Bacteroidota</taxon>
        <taxon>Cytophagia</taxon>
        <taxon>Cytophagales</taxon>
        <taxon>Hymenobacteraceae</taxon>
        <taxon>Rufibacter</taxon>
    </lineage>
</organism>
<dbReference type="CDD" id="cd10917">
    <property type="entry name" value="CE4_NodB_like_6s_7s"/>
    <property type="match status" value="1"/>
</dbReference>
<dbReference type="Pfam" id="PF01522">
    <property type="entry name" value="Polysacc_deac_1"/>
    <property type="match status" value="1"/>
</dbReference>
<dbReference type="InterPro" id="IPR002509">
    <property type="entry name" value="NODB_dom"/>
</dbReference>
<protein>
    <submittedName>
        <fullName evidence="4">Polysaccharide deacetylase family protein</fullName>
        <ecNumber evidence="5">3.-.-.-</ecNumber>
    </submittedName>
</protein>
<name>A0A5M8Q9X4_9BACT</name>
<gene>
    <name evidence="5" type="ORF">ACD591_10870</name>
    <name evidence="4" type="ORF">FOE74_16625</name>
</gene>
<keyword evidence="7" id="KW-1185">Reference proteome</keyword>
<dbReference type="InterPro" id="IPR011330">
    <property type="entry name" value="Glyco_hydro/deAcase_b/a-brl"/>
</dbReference>
<evidence type="ECO:0000256" key="2">
    <source>
        <dbReference type="ARBA" id="ARBA00022801"/>
    </source>
</evidence>
<dbReference type="RefSeq" id="WP_149099764.1">
    <property type="nucleotide sequence ID" value="NZ_BMMG01000006.1"/>
</dbReference>
<dbReference type="SUPFAM" id="SSF88713">
    <property type="entry name" value="Glycoside hydrolase/deacetylase"/>
    <property type="match status" value="1"/>
</dbReference>
<sequence length="211" mass="24215">MIRFHQRPPVLPWFLPKVWWDRAGAEKTLYLTFDDGPIPEVTPFVLEQLALFGAQATFFCVGENLERHAAVAKQALAQGHRLANHTQQHVKAWHLSPEAYLEQVAQCQAVLKELGAETAGPKLFRPPYGQMTPWHLRLLQPAYQVVMWNMLTYDFDETLSPETCLRKAVSFCKPGSVVVFHDSLKAEKNLRYVLPRLLRHFSDQGFSFKTL</sequence>
<dbReference type="EMBL" id="JBGOGF010000005">
    <property type="protein sequence ID" value="MFA1771794.1"/>
    <property type="molecule type" value="Genomic_DNA"/>
</dbReference>
<dbReference type="EC" id="3.-.-.-" evidence="5"/>
<dbReference type="OrthoDB" id="9812065at2"/>
<dbReference type="Gene3D" id="3.20.20.370">
    <property type="entry name" value="Glycoside hydrolase/deacetylase"/>
    <property type="match status" value="1"/>
</dbReference>
<dbReference type="Proteomes" id="UP001570846">
    <property type="component" value="Unassembled WGS sequence"/>
</dbReference>
<dbReference type="GO" id="GO:0046872">
    <property type="term" value="F:metal ion binding"/>
    <property type="evidence" value="ECO:0007669"/>
    <property type="project" value="UniProtKB-KW"/>
</dbReference>
<dbReference type="PANTHER" id="PTHR10587">
    <property type="entry name" value="GLYCOSYL TRANSFERASE-RELATED"/>
    <property type="match status" value="1"/>
</dbReference>
<dbReference type="GO" id="GO:0016810">
    <property type="term" value="F:hydrolase activity, acting on carbon-nitrogen (but not peptide) bonds"/>
    <property type="evidence" value="ECO:0007669"/>
    <property type="project" value="InterPro"/>
</dbReference>
<evidence type="ECO:0000259" key="3">
    <source>
        <dbReference type="PROSITE" id="PS51677"/>
    </source>
</evidence>
<dbReference type="InterPro" id="IPR050248">
    <property type="entry name" value="Polysacc_deacetylase_ArnD"/>
</dbReference>
<dbReference type="PANTHER" id="PTHR10587:SF133">
    <property type="entry name" value="CHITIN DEACETYLASE 1-RELATED"/>
    <property type="match status" value="1"/>
</dbReference>
<dbReference type="GO" id="GO:0016020">
    <property type="term" value="C:membrane"/>
    <property type="evidence" value="ECO:0007669"/>
    <property type="project" value="TreeGrafter"/>
</dbReference>
<comment type="caution">
    <text evidence="4">The sequence shown here is derived from an EMBL/GenBank/DDBJ whole genome shotgun (WGS) entry which is preliminary data.</text>
</comment>
<feature type="domain" description="NodB homology" evidence="3">
    <location>
        <begin position="27"/>
        <end position="209"/>
    </location>
</feature>
<evidence type="ECO:0000256" key="1">
    <source>
        <dbReference type="ARBA" id="ARBA00022723"/>
    </source>
</evidence>
<reference evidence="4 6" key="2">
    <citation type="submission" date="2019-09" db="EMBL/GenBank/DDBJ databases">
        <title>A bacterium isolated from glacier soil.</title>
        <authorList>
            <person name="Liu Q."/>
        </authorList>
    </citation>
    <scope>NUCLEOTIDE SEQUENCE [LARGE SCALE GENOMIC DNA]</scope>
    <source>
        <strain evidence="4 6">MDT1-10-3</strain>
    </source>
</reference>
<proteinExistence type="predicted"/>
<evidence type="ECO:0000313" key="7">
    <source>
        <dbReference type="Proteomes" id="UP001570846"/>
    </source>
</evidence>
<reference evidence="4 6" key="1">
    <citation type="submission" date="2019-07" db="EMBL/GenBank/DDBJ databases">
        <authorList>
            <person name="Qu J.-H."/>
        </authorList>
    </citation>
    <scope>NUCLEOTIDE SEQUENCE [LARGE SCALE GENOMIC DNA]</scope>
    <source>
        <strain evidence="4 6">MDT1-10-3</strain>
    </source>
</reference>
<dbReference type="PROSITE" id="PS51677">
    <property type="entry name" value="NODB"/>
    <property type="match status" value="1"/>
</dbReference>
<dbReference type="AlphaFoldDB" id="A0A5M8Q9X4"/>
<keyword evidence="2 5" id="KW-0378">Hydrolase</keyword>
<evidence type="ECO:0000313" key="4">
    <source>
        <dbReference type="EMBL" id="KAA6431744.1"/>
    </source>
</evidence>
<dbReference type="GO" id="GO:0005975">
    <property type="term" value="P:carbohydrate metabolic process"/>
    <property type="evidence" value="ECO:0007669"/>
    <property type="project" value="InterPro"/>
</dbReference>
<evidence type="ECO:0000313" key="5">
    <source>
        <dbReference type="EMBL" id="MFA1771794.1"/>
    </source>
</evidence>
<dbReference type="EMBL" id="VKKZ01000023">
    <property type="protein sequence ID" value="KAA6431744.1"/>
    <property type="molecule type" value="Genomic_DNA"/>
</dbReference>
<keyword evidence="1" id="KW-0479">Metal-binding</keyword>